<protein>
    <recommendedName>
        <fullName evidence="1">HTH arsR-type domain-containing protein</fullName>
    </recommendedName>
</protein>
<dbReference type="InterPro" id="IPR011991">
    <property type="entry name" value="ArsR-like_HTH"/>
</dbReference>
<dbReference type="Gene3D" id="1.10.10.10">
    <property type="entry name" value="Winged helix-like DNA-binding domain superfamily/Winged helix DNA-binding domain"/>
    <property type="match status" value="1"/>
</dbReference>
<dbReference type="InterPro" id="IPR001845">
    <property type="entry name" value="HTH_ArsR_DNA-bd_dom"/>
</dbReference>
<dbReference type="EMBL" id="LAZR01000809">
    <property type="protein sequence ID" value="KKN57315.1"/>
    <property type="molecule type" value="Genomic_DNA"/>
</dbReference>
<dbReference type="InterPro" id="IPR036388">
    <property type="entry name" value="WH-like_DNA-bd_sf"/>
</dbReference>
<dbReference type="AlphaFoldDB" id="A0A0F9RLB3"/>
<sequence length="96" mass="11298">MIISEKKDLVEDVLGSKARVKILKALAINEELTLSLIISKTRLNYVNVVKHLKHLAALNLIQEKKFGRIKIYRYKFENFKARSLKKFIEIWEDGFH</sequence>
<evidence type="ECO:0000259" key="1">
    <source>
        <dbReference type="PROSITE" id="PS50987"/>
    </source>
</evidence>
<name>A0A0F9RLB3_9ZZZZ</name>
<dbReference type="SUPFAM" id="SSF46785">
    <property type="entry name" value="Winged helix' DNA-binding domain"/>
    <property type="match status" value="1"/>
</dbReference>
<dbReference type="CDD" id="cd00090">
    <property type="entry name" value="HTH_ARSR"/>
    <property type="match status" value="1"/>
</dbReference>
<accession>A0A0F9RLB3</accession>
<dbReference type="PROSITE" id="PS50987">
    <property type="entry name" value="HTH_ARSR_2"/>
    <property type="match status" value="1"/>
</dbReference>
<comment type="caution">
    <text evidence="2">The sequence shown here is derived from an EMBL/GenBank/DDBJ whole genome shotgun (WGS) entry which is preliminary data.</text>
</comment>
<organism evidence="2">
    <name type="scientific">marine sediment metagenome</name>
    <dbReference type="NCBI Taxonomy" id="412755"/>
    <lineage>
        <taxon>unclassified sequences</taxon>
        <taxon>metagenomes</taxon>
        <taxon>ecological metagenomes</taxon>
    </lineage>
</organism>
<gene>
    <name evidence="2" type="ORF">LCGC14_0563430</name>
</gene>
<dbReference type="GO" id="GO:0003700">
    <property type="term" value="F:DNA-binding transcription factor activity"/>
    <property type="evidence" value="ECO:0007669"/>
    <property type="project" value="InterPro"/>
</dbReference>
<dbReference type="InterPro" id="IPR036390">
    <property type="entry name" value="WH_DNA-bd_sf"/>
</dbReference>
<evidence type="ECO:0000313" key="2">
    <source>
        <dbReference type="EMBL" id="KKN57315.1"/>
    </source>
</evidence>
<reference evidence="2" key="1">
    <citation type="journal article" date="2015" name="Nature">
        <title>Complex archaea that bridge the gap between prokaryotes and eukaryotes.</title>
        <authorList>
            <person name="Spang A."/>
            <person name="Saw J.H."/>
            <person name="Jorgensen S.L."/>
            <person name="Zaremba-Niedzwiedzka K."/>
            <person name="Martijn J."/>
            <person name="Lind A.E."/>
            <person name="van Eijk R."/>
            <person name="Schleper C."/>
            <person name="Guy L."/>
            <person name="Ettema T.J."/>
        </authorList>
    </citation>
    <scope>NUCLEOTIDE SEQUENCE</scope>
</reference>
<feature type="domain" description="HTH arsR-type" evidence="1">
    <location>
        <begin position="1"/>
        <end position="94"/>
    </location>
</feature>
<proteinExistence type="predicted"/>